<evidence type="ECO:0000313" key="3">
    <source>
        <dbReference type="EMBL" id="MDP9826644.1"/>
    </source>
</evidence>
<organism evidence="3 4">
    <name type="scientific">Kineosporia succinea</name>
    <dbReference type="NCBI Taxonomy" id="84632"/>
    <lineage>
        <taxon>Bacteria</taxon>
        <taxon>Bacillati</taxon>
        <taxon>Actinomycetota</taxon>
        <taxon>Actinomycetes</taxon>
        <taxon>Kineosporiales</taxon>
        <taxon>Kineosporiaceae</taxon>
        <taxon>Kineosporia</taxon>
    </lineage>
</organism>
<comment type="similarity">
    <text evidence="1">Belongs to the AHA1 family.</text>
</comment>
<dbReference type="RefSeq" id="WP_307241658.1">
    <property type="nucleotide sequence ID" value="NZ_JAUSQZ010000001.1"/>
</dbReference>
<dbReference type="EMBL" id="JAUSQZ010000001">
    <property type="protein sequence ID" value="MDP9826644.1"/>
    <property type="molecule type" value="Genomic_DNA"/>
</dbReference>
<evidence type="ECO:0000313" key="4">
    <source>
        <dbReference type="Proteomes" id="UP001235712"/>
    </source>
</evidence>
<accession>A0ABT9P1T8</accession>
<dbReference type="SUPFAM" id="SSF55961">
    <property type="entry name" value="Bet v1-like"/>
    <property type="match status" value="1"/>
</dbReference>
<reference evidence="3 4" key="1">
    <citation type="submission" date="2023-07" db="EMBL/GenBank/DDBJ databases">
        <title>Sequencing the genomes of 1000 actinobacteria strains.</title>
        <authorList>
            <person name="Klenk H.-P."/>
        </authorList>
    </citation>
    <scope>NUCLEOTIDE SEQUENCE [LARGE SCALE GENOMIC DNA]</scope>
    <source>
        <strain evidence="3 4">DSM 44388</strain>
    </source>
</reference>
<name>A0ABT9P1T8_9ACTN</name>
<sequence length="155" mass="16770">MDPTGRLTGNQLIFTRAFAVPVKELWAALTDPDLTARWIGRWEGDPASGTVQLHMSAEEGTPASPVRIDSCSEPYVLAVTTPAEGEPWVLRMILSSTAVGSSLTFTHELPTPVDASSIGPGWEFYLDRLAAVLDGGEVPDDFEKYYPARASAYTP</sequence>
<keyword evidence="4" id="KW-1185">Reference proteome</keyword>
<evidence type="ECO:0000256" key="1">
    <source>
        <dbReference type="ARBA" id="ARBA00006817"/>
    </source>
</evidence>
<dbReference type="Gene3D" id="3.30.530.20">
    <property type="match status" value="1"/>
</dbReference>
<dbReference type="Pfam" id="PF08327">
    <property type="entry name" value="AHSA1"/>
    <property type="match status" value="1"/>
</dbReference>
<dbReference type="InterPro" id="IPR023393">
    <property type="entry name" value="START-like_dom_sf"/>
</dbReference>
<evidence type="ECO:0000259" key="2">
    <source>
        <dbReference type="Pfam" id="PF08327"/>
    </source>
</evidence>
<comment type="caution">
    <text evidence="3">The sequence shown here is derived from an EMBL/GenBank/DDBJ whole genome shotgun (WGS) entry which is preliminary data.</text>
</comment>
<gene>
    <name evidence="3" type="ORF">J2S57_002393</name>
</gene>
<feature type="domain" description="Activator of Hsp90 ATPase homologue 1/2-like C-terminal" evidence="2">
    <location>
        <begin position="20"/>
        <end position="133"/>
    </location>
</feature>
<dbReference type="CDD" id="cd08899">
    <property type="entry name" value="SRPBCC_CalC_Aha1-like_6"/>
    <property type="match status" value="1"/>
</dbReference>
<dbReference type="InterPro" id="IPR013538">
    <property type="entry name" value="ASHA1/2-like_C"/>
</dbReference>
<proteinExistence type="inferred from homology"/>
<protein>
    <submittedName>
        <fullName evidence="3">Uncharacterized protein YndB with AHSA1/START domain</fullName>
    </submittedName>
</protein>
<dbReference type="Proteomes" id="UP001235712">
    <property type="component" value="Unassembled WGS sequence"/>
</dbReference>